<feature type="non-terminal residue" evidence="2">
    <location>
        <position position="60"/>
    </location>
</feature>
<dbReference type="AlphaFoldDB" id="A0AA35TV36"/>
<feature type="region of interest" description="Disordered" evidence="1">
    <location>
        <begin position="1"/>
        <end position="32"/>
    </location>
</feature>
<protein>
    <submittedName>
        <fullName evidence="2">Uncharacterized protein</fullName>
    </submittedName>
</protein>
<keyword evidence="3" id="KW-1185">Reference proteome</keyword>
<feature type="compositionally biased region" description="Polar residues" evidence="1">
    <location>
        <begin position="19"/>
        <end position="31"/>
    </location>
</feature>
<accession>A0AA35TV36</accession>
<dbReference type="Proteomes" id="UP001174909">
    <property type="component" value="Unassembled WGS sequence"/>
</dbReference>
<proteinExistence type="predicted"/>
<gene>
    <name evidence="2" type="ORF">GBAR_LOCUS29998</name>
</gene>
<reference evidence="2" key="1">
    <citation type="submission" date="2023-03" db="EMBL/GenBank/DDBJ databases">
        <authorList>
            <person name="Steffen K."/>
            <person name="Cardenas P."/>
        </authorList>
    </citation>
    <scope>NUCLEOTIDE SEQUENCE</scope>
</reference>
<name>A0AA35TV36_GEOBA</name>
<organism evidence="2 3">
    <name type="scientific">Geodia barretti</name>
    <name type="common">Barrett's horny sponge</name>
    <dbReference type="NCBI Taxonomy" id="519541"/>
    <lineage>
        <taxon>Eukaryota</taxon>
        <taxon>Metazoa</taxon>
        <taxon>Porifera</taxon>
        <taxon>Demospongiae</taxon>
        <taxon>Heteroscleromorpha</taxon>
        <taxon>Tetractinellida</taxon>
        <taxon>Astrophorina</taxon>
        <taxon>Geodiidae</taxon>
        <taxon>Geodia</taxon>
    </lineage>
</organism>
<evidence type="ECO:0000256" key="1">
    <source>
        <dbReference type="SAM" id="MobiDB-lite"/>
    </source>
</evidence>
<sequence>MEFQIPLSARTSSGRREAPSSSYQSLSQPERSVSRLEGHCWTLVYCLHSRVFPCLLQSST</sequence>
<comment type="caution">
    <text evidence="2">The sequence shown here is derived from an EMBL/GenBank/DDBJ whole genome shotgun (WGS) entry which is preliminary data.</text>
</comment>
<evidence type="ECO:0000313" key="3">
    <source>
        <dbReference type="Proteomes" id="UP001174909"/>
    </source>
</evidence>
<evidence type="ECO:0000313" key="2">
    <source>
        <dbReference type="EMBL" id="CAI8054975.1"/>
    </source>
</evidence>
<dbReference type="EMBL" id="CASHTH010004232">
    <property type="protein sequence ID" value="CAI8054975.1"/>
    <property type="molecule type" value="Genomic_DNA"/>
</dbReference>